<comment type="caution">
    <text evidence="3">The sequence shown here is derived from an EMBL/GenBank/DDBJ whole genome shotgun (WGS) entry which is preliminary data.</text>
</comment>
<evidence type="ECO:0000256" key="1">
    <source>
        <dbReference type="SAM" id="SignalP"/>
    </source>
</evidence>
<keyword evidence="4" id="KW-1185">Reference proteome</keyword>
<proteinExistence type="predicted"/>
<evidence type="ECO:0000313" key="4">
    <source>
        <dbReference type="Proteomes" id="UP000235145"/>
    </source>
</evidence>
<gene>
    <name evidence="3" type="ORF">LSAT_V11C300134590</name>
</gene>
<evidence type="ECO:0000259" key="2">
    <source>
        <dbReference type="Pfam" id="PF13966"/>
    </source>
</evidence>
<accession>A0A9R1XT17</accession>
<dbReference type="Pfam" id="PF13966">
    <property type="entry name" value="zf-RVT"/>
    <property type="match status" value="1"/>
</dbReference>
<feature type="signal peptide" evidence="1">
    <location>
        <begin position="1"/>
        <end position="16"/>
    </location>
</feature>
<reference evidence="3 4" key="1">
    <citation type="journal article" date="2017" name="Nat. Commun.">
        <title>Genome assembly with in vitro proximity ligation data and whole-genome triplication in lettuce.</title>
        <authorList>
            <person name="Reyes-Chin-Wo S."/>
            <person name="Wang Z."/>
            <person name="Yang X."/>
            <person name="Kozik A."/>
            <person name="Arikit S."/>
            <person name="Song C."/>
            <person name="Xia L."/>
            <person name="Froenicke L."/>
            <person name="Lavelle D.O."/>
            <person name="Truco M.J."/>
            <person name="Xia R."/>
            <person name="Zhu S."/>
            <person name="Xu C."/>
            <person name="Xu H."/>
            <person name="Xu X."/>
            <person name="Cox K."/>
            <person name="Korf I."/>
            <person name="Meyers B.C."/>
            <person name="Michelmore R.W."/>
        </authorList>
    </citation>
    <scope>NUCLEOTIDE SEQUENCE [LARGE SCALE GENOMIC DNA]</scope>
    <source>
        <strain evidence="4">cv. Salinas</strain>
        <tissue evidence="3">Seedlings</tissue>
    </source>
</reference>
<dbReference type="InterPro" id="IPR026960">
    <property type="entry name" value="RVT-Znf"/>
</dbReference>
<name>A0A9R1XT17_LACSA</name>
<sequence length="214" mass="24032">MCLGLKWLLFSMEVMCIVDLSVPFYKNSVWPSIIKTILGLKDKGVDILAQCKKKSFQWRPLCGVESKQEGVLGSLLLSVSLTPMEDRLMWTLSSLGDFSIGSVGTLVNSCTLLLTDIATQWVSLLPIKVSIFAWKLVLDRLPTRLNISRGGLDISSLLCPIYNSGVDSINHLFFSCLVALMLLEKTLEWWGLNCLVISSYVEWVLWFIISSYVE</sequence>
<evidence type="ECO:0000313" key="3">
    <source>
        <dbReference type="EMBL" id="KAJ0218327.1"/>
    </source>
</evidence>
<dbReference type="Proteomes" id="UP000235145">
    <property type="component" value="Unassembled WGS sequence"/>
</dbReference>
<dbReference type="EMBL" id="NBSK02000003">
    <property type="protein sequence ID" value="KAJ0218327.1"/>
    <property type="molecule type" value="Genomic_DNA"/>
</dbReference>
<protein>
    <recommendedName>
        <fullName evidence="2">Reverse transcriptase zinc-binding domain-containing protein</fullName>
    </recommendedName>
</protein>
<feature type="domain" description="Reverse transcriptase zinc-binding" evidence="2">
    <location>
        <begin position="117"/>
        <end position="180"/>
    </location>
</feature>
<keyword evidence="1" id="KW-0732">Signal</keyword>
<organism evidence="3 4">
    <name type="scientific">Lactuca sativa</name>
    <name type="common">Garden lettuce</name>
    <dbReference type="NCBI Taxonomy" id="4236"/>
    <lineage>
        <taxon>Eukaryota</taxon>
        <taxon>Viridiplantae</taxon>
        <taxon>Streptophyta</taxon>
        <taxon>Embryophyta</taxon>
        <taxon>Tracheophyta</taxon>
        <taxon>Spermatophyta</taxon>
        <taxon>Magnoliopsida</taxon>
        <taxon>eudicotyledons</taxon>
        <taxon>Gunneridae</taxon>
        <taxon>Pentapetalae</taxon>
        <taxon>asterids</taxon>
        <taxon>campanulids</taxon>
        <taxon>Asterales</taxon>
        <taxon>Asteraceae</taxon>
        <taxon>Cichorioideae</taxon>
        <taxon>Cichorieae</taxon>
        <taxon>Lactucinae</taxon>
        <taxon>Lactuca</taxon>
    </lineage>
</organism>
<feature type="chain" id="PRO_5040374154" description="Reverse transcriptase zinc-binding domain-containing protein" evidence="1">
    <location>
        <begin position="17"/>
        <end position="214"/>
    </location>
</feature>
<dbReference type="AlphaFoldDB" id="A0A9R1XT17"/>